<dbReference type="AlphaFoldDB" id="A0A3P1STR4"/>
<dbReference type="InterPro" id="IPR029787">
    <property type="entry name" value="Nucleotide_cyclase"/>
</dbReference>
<sequence>MTSVFSEGFYKAIFDGCSDAIYVIDPQSSRILDGNTRAWQDLGLSREQLLQHSVVSLQNDVENLEHWQQISAQILLNDSFTFIGRHCHQNGAFFPVEVYTSVIELDGQKVFISIARNLDLTLSQREEFRTRDARLTYALNEAVDGLWDWNIASGEVFFSPQLKRMLKYLPHEMEPSVETWVESLHENDRERVLRLIDDHLSGRIAAYEAEYRLRNRMGEYIWVRDRGRVCERDEQGKSTRVVGMLHDISQSKKLEEKLRQQASHDHLTGLLNRRAGYIHFKKQLSYAQRYEQQFTLCLIDLDHFKSINDTHGHLAGDIALKHFVSLLSDSVRQSDTLMRWGGEEFLLLLPKTDAQSAKLLIEQLKDKVQASPVSLDGREYSYTFSAGLASFPGHSMDMDGLINSADDALYSAKASGRNLVMISYNCSDIEQAELF</sequence>
<feature type="domain" description="PAC" evidence="5">
    <location>
        <begin position="207"/>
        <end position="260"/>
    </location>
</feature>
<dbReference type="RefSeq" id="WP_124925173.1">
    <property type="nucleotide sequence ID" value="NZ_BMOH01000003.1"/>
</dbReference>
<dbReference type="Gene3D" id="3.30.450.20">
    <property type="entry name" value="PAS domain"/>
    <property type="match status" value="2"/>
</dbReference>
<dbReference type="PROSITE" id="PS50113">
    <property type="entry name" value="PAC"/>
    <property type="match status" value="1"/>
</dbReference>
<dbReference type="InterPro" id="IPR000160">
    <property type="entry name" value="GGDEF_dom"/>
</dbReference>
<dbReference type="InterPro" id="IPR050469">
    <property type="entry name" value="Diguanylate_Cyclase"/>
</dbReference>
<dbReference type="Gene3D" id="3.30.70.270">
    <property type="match status" value="1"/>
</dbReference>
<organism evidence="7 8">
    <name type="scientific">Amphritea balenae</name>
    <dbReference type="NCBI Taxonomy" id="452629"/>
    <lineage>
        <taxon>Bacteria</taxon>
        <taxon>Pseudomonadati</taxon>
        <taxon>Pseudomonadota</taxon>
        <taxon>Gammaproteobacteria</taxon>
        <taxon>Oceanospirillales</taxon>
        <taxon>Oceanospirillaceae</taxon>
        <taxon>Amphritea</taxon>
    </lineage>
</organism>
<name>A0A3P1STR4_9GAMM</name>
<dbReference type="CDD" id="cd01949">
    <property type="entry name" value="GGDEF"/>
    <property type="match status" value="1"/>
</dbReference>
<comment type="cofactor">
    <cofactor evidence="1">
        <name>Mg(2+)</name>
        <dbReference type="ChEBI" id="CHEBI:18420"/>
    </cofactor>
</comment>
<comment type="catalytic activity">
    <reaction evidence="3">
        <text>2 GTP = 3',3'-c-di-GMP + 2 diphosphate</text>
        <dbReference type="Rhea" id="RHEA:24898"/>
        <dbReference type="ChEBI" id="CHEBI:33019"/>
        <dbReference type="ChEBI" id="CHEBI:37565"/>
        <dbReference type="ChEBI" id="CHEBI:58805"/>
        <dbReference type="EC" id="2.7.7.65"/>
    </reaction>
</comment>
<dbReference type="PROSITE" id="PS50887">
    <property type="entry name" value="GGDEF"/>
    <property type="match status" value="1"/>
</dbReference>
<dbReference type="PANTHER" id="PTHR45138">
    <property type="entry name" value="REGULATORY COMPONENTS OF SENSORY TRANSDUCTION SYSTEM"/>
    <property type="match status" value="1"/>
</dbReference>
<accession>A0A3P1STR4</accession>
<dbReference type="NCBIfam" id="TIGR00254">
    <property type="entry name" value="GGDEF"/>
    <property type="match status" value="1"/>
</dbReference>
<dbReference type="PANTHER" id="PTHR45138:SF9">
    <property type="entry name" value="DIGUANYLATE CYCLASE DGCM-RELATED"/>
    <property type="match status" value="1"/>
</dbReference>
<dbReference type="InterPro" id="IPR013655">
    <property type="entry name" value="PAS_fold_3"/>
</dbReference>
<evidence type="ECO:0000259" key="4">
    <source>
        <dbReference type="PROSITE" id="PS50112"/>
    </source>
</evidence>
<keyword evidence="8" id="KW-1185">Reference proteome</keyword>
<dbReference type="NCBIfam" id="TIGR00229">
    <property type="entry name" value="sensory_box"/>
    <property type="match status" value="2"/>
</dbReference>
<dbReference type="Pfam" id="PF08447">
    <property type="entry name" value="PAS_3"/>
    <property type="match status" value="1"/>
</dbReference>
<dbReference type="InterPro" id="IPR001610">
    <property type="entry name" value="PAC"/>
</dbReference>
<dbReference type="PROSITE" id="PS50112">
    <property type="entry name" value="PAS"/>
    <property type="match status" value="1"/>
</dbReference>
<dbReference type="SMART" id="SM00086">
    <property type="entry name" value="PAC"/>
    <property type="match status" value="2"/>
</dbReference>
<proteinExistence type="predicted"/>
<dbReference type="SMART" id="SM00267">
    <property type="entry name" value="GGDEF"/>
    <property type="match status" value="1"/>
</dbReference>
<dbReference type="InterPro" id="IPR035965">
    <property type="entry name" value="PAS-like_dom_sf"/>
</dbReference>
<feature type="domain" description="GGDEF" evidence="6">
    <location>
        <begin position="292"/>
        <end position="425"/>
    </location>
</feature>
<reference evidence="7 8" key="1">
    <citation type="submission" date="2018-11" db="EMBL/GenBank/DDBJ databases">
        <title>The draft genome sequence of Amphritea balenae JAMM 1525T.</title>
        <authorList>
            <person name="Fang Z."/>
            <person name="Zhang Y."/>
            <person name="Han X."/>
        </authorList>
    </citation>
    <scope>NUCLEOTIDE SEQUENCE [LARGE SCALE GENOMIC DNA]</scope>
    <source>
        <strain evidence="7 8">JAMM 1525</strain>
    </source>
</reference>
<feature type="domain" description="PAS" evidence="4">
    <location>
        <begin position="6"/>
        <end position="55"/>
    </location>
</feature>
<dbReference type="SUPFAM" id="SSF55785">
    <property type="entry name" value="PYP-like sensor domain (PAS domain)"/>
    <property type="match status" value="2"/>
</dbReference>
<comment type="caution">
    <text evidence="7">The sequence shown here is derived from an EMBL/GenBank/DDBJ whole genome shotgun (WGS) entry which is preliminary data.</text>
</comment>
<dbReference type="EC" id="2.7.7.65" evidence="2"/>
<evidence type="ECO:0000259" key="6">
    <source>
        <dbReference type="PROSITE" id="PS50887"/>
    </source>
</evidence>
<evidence type="ECO:0000256" key="1">
    <source>
        <dbReference type="ARBA" id="ARBA00001946"/>
    </source>
</evidence>
<dbReference type="SMART" id="SM00091">
    <property type="entry name" value="PAS"/>
    <property type="match status" value="2"/>
</dbReference>
<dbReference type="SUPFAM" id="SSF55073">
    <property type="entry name" value="Nucleotide cyclase"/>
    <property type="match status" value="1"/>
</dbReference>
<evidence type="ECO:0000259" key="5">
    <source>
        <dbReference type="PROSITE" id="PS50113"/>
    </source>
</evidence>
<dbReference type="InterPro" id="IPR000700">
    <property type="entry name" value="PAS-assoc_C"/>
</dbReference>
<dbReference type="InterPro" id="IPR043128">
    <property type="entry name" value="Rev_trsase/Diguanyl_cyclase"/>
</dbReference>
<dbReference type="Pfam" id="PF00990">
    <property type="entry name" value="GGDEF"/>
    <property type="match status" value="1"/>
</dbReference>
<dbReference type="InterPro" id="IPR000014">
    <property type="entry name" value="PAS"/>
</dbReference>
<dbReference type="GO" id="GO:0052621">
    <property type="term" value="F:diguanylate cyclase activity"/>
    <property type="evidence" value="ECO:0007669"/>
    <property type="project" value="UniProtKB-EC"/>
</dbReference>
<dbReference type="EMBL" id="RQXV01000002">
    <property type="protein sequence ID" value="RRD00592.1"/>
    <property type="molecule type" value="Genomic_DNA"/>
</dbReference>
<protein>
    <recommendedName>
        <fullName evidence="2">diguanylate cyclase</fullName>
        <ecNumber evidence="2">2.7.7.65</ecNumber>
    </recommendedName>
</protein>
<dbReference type="Proteomes" id="UP000267535">
    <property type="component" value="Unassembled WGS sequence"/>
</dbReference>
<evidence type="ECO:0000256" key="2">
    <source>
        <dbReference type="ARBA" id="ARBA00012528"/>
    </source>
</evidence>
<evidence type="ECO:0000313" key="7">
    <source>
        <dbReference type="EMBL" id="RRD00592.1"/>
    </source>
</evidence>
<evidence type="ECO:0000313" key="8">
    <source>
        <dbReference type="Proteomes" id="UP000267535"/>
    </source>
</evidence>
<dbReference type="OrthoDB" id="9776960at2"/>
<evidence type="ECO:0000256" key="3">
    <source>
        <dbReference type="ARBA" id="ARBA00034247"/>
    </source>
</evidence>
<dbReference type="Pfam" id="PF13426">
    <property type="entry name" value="PAS_9"/>
    <property type="match status" value="1"/>
</dbReference>
<gene>
    <name evidence="7" type="ORF">EHS89_05755</name>
</gene>
<dbReference type="FunFam" id="3.30.70.270:FF:000001">
    <property type="entry name" value="Diguanylate cyclase domain protein"/>
    <property type="match status" value="1"/>
</dbReference>
<dbReference type="CDD" id="cd00130">
    <property type="entry name" value="PAS"/>
    <property type="match status" value="2"/>
</dbReference>